<dbReference type="InterPro" id="IPR036457">
    <property type="entry name" value="PPM-type-like_dom_sf"/>
</dbReference>
<dbReference type="RefSeq" id="WP_106589845.1">
    <property type="nucleotide sequence ID" value="NZ_PYAV01000017.1"/>
</dbReference>
<evidence type="ECO:0000313" key="4">
    <source>
        <dbReference type="EMBL" id="PSL42266.1"/>
    </source>
</evidence>
<sequence length="817" mass="90851">MLQKEAEKQTNVVQEAVRQVWQQVEGMMEKARNGASKLCWEWGLLLFAAGVLLGRAAILTELYPFALPFFAVVFALKRERTILAALAVSIGAYWGMVTELPFLLFSMLAFIVLYTWLRRLGMQLIVALPVSVFTAAVGSRLAVYYVSYGNFTSYDWVMTGVEASLALMLTMIFLHSLPLLTDQKQRPLTNEEIICFIILLASILTGAIGWVMYGLAAEHVLARYLVLLFAFAGGAAIGSTVGVVTGLVLSLAAMANLYQMSLLAFAGLLGGLLKDGRKIGVSFGLLAGTMLIALYGEGMYAPEVTMMESAAAVALFLLTPKAVNGYISQYIPGTESYAKYQKQYVDRVRGVTASRVEQFSRLFHTLASSFSSSIVQENKDADDTDRFLSEVTARTCQSCFRKETCWVDEFDKTYDCLSSLKQGLETNGEVSPQGRGRLRKFCYYPERVSDVLTEEWGKWQLEYRLNKQVEESRRLVADQLNGVSQVMDDFAKEIEQEKEHHYKQEEEIERTLAHAGLPVRDMDIYSLTPRCVDIEMEVGAQTGHGEAEKLIAPMLSDILRDHIIVEQQKPRGMDGYQRVRFGSARSYKVESGVAHVAKGGAWVSGDNHSAMEVGSGKFAVAISDGMGNGRRAHEESRATLELLQNILQSGMDENVAIKSINSVLSLRTTEEMFSTLDLAMVDLQTAETVFVKVGSMPAYIKRGDKVLKIEASNLPMGMLDDMNVDMLHRNLQDGDVIVLMSDGLLDNAVHIENREVWMKRMIRDVVPADPQHMADLLLEKVVRASDGNIQDDMTVAVAEVKRNMPEWQPIPVLKRNA</sequence>
<dbReference type="GO" id="GO:0004722">
    <property type="term" value="F:protein serine/threonine phosphatase activity"/>
    <property type="evidence" value="ECO:0007669"/>
    <property type="project" value="InterPro"/>
</dbReference>
<name>A0A2P8H7S1_9BACI</name>
<dbReference type="AlphaFoldDB" id="A0A2P8H7S1"/>
<dbReference type="Pfam" id="PF07228">
    <property type="entry name" value="SpoIIE"/>
    <property type="match status" value="1"/>
</dbReference>
<feature type="transmembrane region" description="Helical" evidence="2">
    <location>
        <begin position="193"/>
        <end position="213"/>
    </location>
</feature>
<dbReference type="PANTHER" id="PTHR43156">
    <property type="entry name" value="STAGE II SPORULATION PROTEIN E-RELATED"/>
    <property type="match status" value="1"/>
</dbReference>
<feature type="domain" description="PPM-type phosphatase" evidence="3">
    <location>
        <begin position="590"/>
        <end position="800"/>
    </location>
</feature>
<keyword evidence="5" id="KW-1185">Reference proteome</keyword>
<dbReference type="PROSITE" id="PS51746">
    <property type="entry name" value="PPM_2"/>
    <property type="match status" value="1"/>
</dbReference>
<keyword evidence="2" id="KW-1133">Transmembrane helix</keyword>
<dbReference type="InterPro" id="IPR014221">
    <property type="entry name" value="SpoII_E"/>
</dbReference>
<evidence type="ECO:0000259" key="3">
    <source>
        <dbReference type="PROSITE" id="PS51746"/>
    </source>
</evidence>
<dbReference type="Pfam" id="PF19732">
    <property type="entry name" value="SpoIIE_N"/>
    <property type="match status" value="1"/>
</dbReference>
<proteinExistence type="predicted"/>
<keyword evidence="2" id="KW-0472">Membrane</keyword>
<dbReference type="Proteomes" id="UP000242310">
    <property type="component" value="Unassembled WGS sequence"/>
</dbReference>
<dbReference type="SMART" id="SM00332">
    <property type="entry name" value="PP2Cc"/>
    <property type="match status" value="1"/>
</dbReference>
<dbReference type="InterPro" id="IPR052016">
    <property type="entry name" value="Bact_Sigma-Reg"/>
</dbReference>
<comment type="caution">
    <text evidence="4">The sequence shown here is derived from an EMBL/GenBank/DDBJ whole genome shotgun (WGS) entry which is preliminary data.</text>
</comment>
<feature type="transmembrane region" description="Helical" evidence="2">
    <location>
        <begin position="100"/>
        <end position="117"/>
    </location>
</feature>
<dbReference type="OrthoDB" id="9763774at2"/>
<keyword evidence="2" id="KW-0812">Transmembrane</keyword>
<evidence type="ECO:0000256" key="2">
    <source>
        <dbReference type="SAM" id="Phobius"/>
    </source>
</evidence>
<dbReference type="NCBIfam" id="TIGR02865">
    <property type="entry name" value="spore_II_E"/>
    <property type="match status" value="1"/>
</dbReference>
<feature type="transmembrane region" description="Helical" evidence="2">
    <location>
        <begin position="225"/>
        <end position="249"/>
    </location>
</feature>
<gene>
    <name evidence="4" type="ORF">B0H94_11741</name>
</gene>
<dbReference type="Gene3D" id="3.60.40.10">
    <property type="entry name" value="PPM-type phosphatase domain"/>
    <property type="match status" value="1"/>
</dbReference>
<dbReference type="PANTHER" id="PTHR43156:SF2">
    <property type="entry name" value="STAGE II SPORULATION PROTEIN E"/>
    <property type="match status" value="1"/>
</dbReference>
<dbReference type="SMART" id="SM00331">
    <property type="entry name" value="PP2C_SIG"/>
    <property type="match status" value="1"/>
</dbReference>
<reference evidence="4 5" key="1">
    <citation type="submission" date="2018-03" db="EMBL/GenBank/DDBJ databases">
        <title>Genomic Encyclopedia of Type Strains, Phase III (KMG-III): the genomes of soil and plant-associated and newly described type strains.</title>
        <authorList>
            <person name="Whitman W."/>
        </authorList>
    </citation>
    <scope>NUCLEOTIDE SEQUENCE [LARGE SCALE GENOMIC DNA]</scope>
    <source>
        <strain evidence="4 5">CGMCC 1.07653</strain>
    </source>
</reference>
<dbReference type="SUPFAM" id="SSF81606">
    <property type="entry name" value="PP2C-like"/>
    <property type="match status" value="1"/>
</dbReference>
<feature type="transmembrane region" description="Helical" evidence="2">
    <location>
        <begin position="38"/>
        <end position="58"/>
    </location>
</feature>
<dbReference type="InterPro" id="IPR001932">
    <property type="entry name" value="PPM-type_phosphatase-like_dom"/>
</dbReference>
<feature type="transmembrane region" description="Helical" evidence="2">
    <location>
        <begin position="124"/>
        <end position="143"/>
    </location>
</feature>
<dbReference type="EMBL" id="PYAV01000017">
    <property type="protein sequence ID" value="PSL42266.1"/>
    <property type="molecule type" value="Genomic_DNA"/>
</dbReference>
<organism evidence="4 5">
    <name type="scientific">Salsuginibacillus halophilus</name>
    <dbReference type="NCBI Taxonomy" id="517424"/>
    <lineage>
        <taxon>Bacteria</taxon>
        <taxon>Bacillati</taxon>
        <taxon>Bacillota</taxon>
        <taxon>Bacilli</taxon>
        <taxon>Bacillales</taxon>
        <taxon>Bacillaceae</taxon>
        <taxon>Salsuginibacillus</taxon>
    </lineage>
</organism>
<feature type="transmembrane region" description="Helical" evidence="2">
    <location>
        <begin position="163"/>
        <end position="181"/>
    </location>
</feature>
<protein>
    <submittedName>
        <fullName evidence="4">Stage II sporulation protein E</fullName>
    </submittedName>
</protein>
<keyword evidence="1" id="KW-0378">Hydrolase</keyword>
<feature type="transmembrane region" description="Helical" evidence="2">
    <location>
        <begin position="279"/>
        <end position="296"/>
    </location>
</feature>
<evidence type="ECO:0000313" key="5">
    <source>
        <dbReference type="Proteomes" id="UP000242310"/>
    </source>
</evidence>
<dbReference type="InterPro" id="IPR045768">
    <property type="entry name" value="SpoIIE_N"/>
</dbReference>
<accession>A0A2P8H7S1</accession>
<evidence type="ECO:0000256" key="1">
    <source>
        <dbReference type="ARBA" id="ARBA00022801"/>
    </source>
</evidence>